<accession>A0AAU1LVU9</accession>
<gene>
    <name evidence="1" type="ORF">OG222_20080</name>
</gene>
<dbReference type="AlphaFoldDB" id="A0AAU1LVU9"/>
<reference evidence="1" key="1">
    <citation type="submission" date="2022-10" db="EMBL/GenBank/DDBJ databases">
        <title>The complete genomes of actinobacterial strains from the NBC collection.</title>
        <authorList>
            <person name="Joergensen T.S."/>
            <person name="Alvarez Arevalo M."/>
            <person name="Sterndorff E.B."/>
            <person name="Faurdal D."/>
            <person name="Vuksanovic O."/>
            <person name="Mourched A.-S."/>
            <person name="Charusanti P."/>
            <person name="Shaw S."/>
            <person name="Blin K."/>
            <person name="Weber T."/>
        </authorList>
    </citation>
    <scope>NUCLEOTIDE SEQUENCE</scope>
    <source>
        <strain evidence="1">NBC_00148</strain>
    </source>
</reference>
<evidence type="ECO:0008006" key="2">
    <source>
        <dbReference type="Google" id="ProtNLM"/>
    </source>
</evidence>
<sequence>MTDLITGAVAAGIVGALGIAGDRAARRRKRAFRDHYGSYEGFRHQVDEDKVRSVRSARGDVAAVKAVRDDHPLASLVIANRYVREL</sequence>
<name>A0AAU1LVU9_9ACTN</name>
<proteinExistence type="predicted"/>
<dbReference type="EMBL" id="CP108169">
    <property type="protein sequence ID" value="WTQ75236.1"/>
    <property type="molecule type" value="Genomic_DNA"/>
</dbReference>
<protein>
    <recommendedName>
        <fullName evidence="2">Secreted protein</fullName>
    </recommendedName>
</protein>
<organism evidence="1">
    <name type="scientific">Streptomyces sp. NBC_00148</name>
    <dbReference type="NCBI Taxonomy" id="2903626"/>
    <lineage>
        <taxon>Bacteria</taxon>
        <taxon>Bacillati</taxon>
        <taxon>Actinomycetota</taxon>
        <taxon>Actinomycetes</taxon>
        <taxon>Kitasatosporales</taxon>
        <taxon>Streptomycetaceae</taxon>
        <taxon>Streptomyces</taxon>
    </lineage>
</organism>
<evidence type="ECO:0000313" key="1">
    <source>
        <dbReference type="EMBL" id="WTQ75236.1"/>
    </source>
</evidence>